<dbReference type="GO" id="GO:0007165">
    <property type="term" value="P:signal transduction"/>
    <property type="evidence" value="ECO:0007669"/>
    <property type="project" value="UniProtKB-KW"/>
</dbReference>
<dbReference type="SUPFAM" id="SSF103190">
    <property type="entry name" value="Sensory domain-like"/>
    <property type="match status" value="1"/>
</dbReference>
<dbReference type="AlphaFoldDB" id="A0A4Q1AGX4"/>
<comment type="similarity">
    <text evidence="7">Belongs to the methyl-accepting chemotaxis (MCP) protein family.</text>
</comment>
<dbReference type="GO" id="GO:0005886">
    <property type="term" value="C:plasma membrane"/>
    <property type="evidence" value="ECO:0007669"/>
    <property type="project" value="UniProtKB-SubCell"/>
</dbReference>
<name>A0A4Q1AGX4_9BACT</name>
<evidence type="ECO:0000256" key="2">
    <source>
        <dbReference type="ARBA" id="ARBA00022475"/>
    </source>
</evidence>
<protein>
    <submittedName>
        <fullName evidence="11">Chemotaxis protein</fullName>
    </submittedName>
</protein>
<proteinExistence type="inferred from homology"/>
<keyword evidence="6 9" id="KW-0472">Membrane</keyword>
<dbReference type="OrthoDB" id="5348717at2"/>
<dbReference type="PANTHER" id="PTHR43531:SF11">
    <property type="entry name" value="METHYL-ACCEPTING CHEMOTAXIS PROTEIN 3"/>
    <property type="match status" value="1"/>
</dbReference>
<evidence type="ECO:0000259" key="10">
    <source>
        <dbReference type="PROSITE" id="PS50111"/>
    </source>
</evidence>
<dbReference type="RefSeq" id="WP_129088123.1">
    <property type="nucleotide sequence ID" value="NZ_CP053836.1"/>
</dbReference>
<dbReference type="EMBL" id="PDKK01000014">
    <property type="protein sequence ID" value="RXK02860.1"/>
    <property type="molecule type" value="Genomic_DNA"/>
</dbReference>
<dbReference type="InterPro" id="IPR004090">
    <property type="entry name" value="Chemotax_Me-accpt_rcpt"/>
</dbReference>
<keyword evidence="8" id="KW-0807">Transducer</keyword>
<dbReference type="InterPro" id="IPR004089">
    <property type="entry name" value="MCPsignal_dom"/>
</dbReference>
<evidence type="ECO:0000313" key="11">
    <source>
        <dbReference type="EMBL" id="RXK02860.1"/>
    </source>
</evidence>
<evidence type="ECO:0000256" key="9">
    <source>
        <dbReference type="SAM" id="Phobius"/>
    </source>
</evidence>
<dbReference type="PANTHER" id="PTHR43531">
    <property type="entry name" value="PROTEIN ICFG"/>
    <property type="match status" value="1"/>
</dbReference>
<dbReference type="InterPro" id="IPR051310">
    <property type="entry name" value="MCP_chemotaxis"/>
</dbReference>
<dbReference type="PRINTS" id="PR00260">
    <property type="entry name" value="CHEMTRNSDUCR"/>
</dbReference>
<evidence type="ECO:0000256" key="7">
    <source>
        <dbReference type="ARBA" id="ARBA00029447"/>
    </source>
</evidence>
<comment type="caution">
    <text evidence="11">The sequence shown here is derived from an EMBL/GenBank/DDBJ whole genome shotgun (WGS) entry which is preliminary data.</text>
</comment>
<comment type="subcellular location">
    <subcellularLocation>
        <location evidence="1">Cell membrane</location>
        <topology evidence="1">Multi-pass membrane protein</topology>
    </subcellularLocation>
</comment>
<dbReference type="InterPro" id="IPR029151">
    <property type="entry name" value="Sensor-like_sf"/>
</dbReference>
<sequence>MNSVKSKLLALLLISISFSFFILGFYNTSNEYESEYAHAKRELQSLSQGTSKFIDDYLESKLQIVVSVAEMIKNEELTIENQNLIDKLMLAKQSGDFVSVYAGVAQNGNVLRSNGTTAGPDKNNYDSRIRPWYKLCEERRSKGVTEPFMSVARKKLVITFVAPIIKDGKQIGVAAADVFLETIINKILNLKMKDTGMAYLLSNEGKILIHKNTKLQNKESELFKKIKNDKNSLFVEAKENGVEKFVSYSKINLTSWYLLLEIEKDSIFAQIKKNIGYEIILYIVLLIAILSFIYFTLLKLLKPLKALESGLNGFFEYLKGEKSSVDNLNINTKDEFGNMAKRIDIEIATVKKGLDEDRAFIEDVKSVVNRVKSGSLDVQVVKMTSNKSLDELKSILNEMIDTIRLNVNNNINSILDSLDNYSKLDFEKDIENPTGKISQGLNGLCDIINEMLQENYKLGATLENNAKQLLENVDILNRSSNETAASLEETSASIEEITSTIVETTQNISKMVNFSNNLTNSINDGQRLAKFTVESMNEINEQTSAIAEAITVIDQIAFQTNILSLNAAVEAATAGEAGKGFAVVAQEVRNLASRSAEAAKEIKDLVENATTKANTGKKNADEMIDGYLILNENISKTTQLIKQIESAANEQKQGIEQINDAVAKLDTRTQENASVAAHTHKIAIDTSSIAQNIIDSVEEKKFRKD</sequence>
<evidence type="ECO:0000256" key="3">
    <source>
        <dbReference type="ARBA" id="ARBA00022500"/>
    </source>
</evidence>
<evidence type="ECO:0000256" key="1">
    <source>
        <dbReference type="ARBA" id="ARBA00004651"/>
    </source>
</evidence>
<dbReference type="CDD" id="cd12912">
    <property type="entry name" value="PDC2_MCP_like"/>
    <property type="match status" value="1"/>
</dbReference>
<feature type="transmembrane region" description="Helical" evidence="9">
    <location>
        <begin position="279"/>
        <end position="301"/>
    </location>
</feature>
<dbReference type="CDD" id="cd12913">
    <property type="entry name" value="PDC1_MCP_like"/>
    <property type="match status" value="1"/>
</dbReference>
<dbReference type="Proteomes" id="UP000289758">
    <property type="component" value="Unassembled WGS sequence"/>
</dbReference>
<keyword evidence="4 9" id="KW-0812">Transmembrane</keyword>
<evidence type="ECO:0000313" key="12">
    <source>
        <dbReference type="Proteomes" id="UP000289758"/>
    </source>
</evidence>
<dbReference type="SUPFAM" id="SSF58104">
    <property type="entry name" value="Methyl-accepting chemotaxis protein (MCP) signaling domain"/>
    <property type="match status" value="1"/>
</dbReference>
<evidence type="ECO:0000256" key="4">
    <source>
        <dbReference type="ARBA" id="ARBA00022692"/>
    </source>
</evidence>
<dbReference type="GO" id="GO:0006935">
    <property type="term" value="P:chemotaxis"/>
    <property type="evidence" value="ECO:0007669"/>
    <property type="project" value="UniProtKB-KW"/>
</dbReference>
<dbReference type="Gene3D" id="1.10.287.950">
    <property type="entry name" value="Methyl-accepting chemotaxis protein"/>
    <property type="match status" value="1"/>
</dbReference>
<dbReference type="Pfam" id="PF02743">
    <property type="entry name" value="dCache_1"/>
    <property type="match status" value="1"/>
</dbReference>
<dbReference type="GO" id="GO:0004888">
    <property type="term" value="F:transmembrane signaling receptor activity"/>
    <property type="evidence" value="ECO:0007669"/>
    <property type="project" value="InterPro"/>
</dbReference>
<gene>
    <name evidence="11" type="ORF">CRV07_13310</name>
</gene>
<keyword evidence="3" id="KW-0145">Chemotaxis</keyword>
<keyword evidence="12" id="KW-1185">Reference proteome</keyword>
<reference evidence="11 12" key="1">
    <citation type="submission" date="2017-10" db="EMBL/GenBank/DDBJ databases">
        <title>Genomics of the genus Arcobacter.</title>
        <authorList>
            <person name="Perez-Cataluna A."/>
            <person name="Figueras M.J."/>
        </authorList>
    </citation>
    <scope>NUCLEOTIDE SEQUENCE [LARGE SCALE GENOMIC DNA]</scope>
    <source>
        <strain evidence="11 12">CECT 8441</strain>
    </source>
</reference>
<dbReference type="InterPro" id="IPR033479">
    <property type="entry name" value="dCache_1"/>
</dbReference>
<evidence type="ECO:0000256" key="8">
    <source>
        <dbReference type="PROSITE-ProRule" id="PRU00284"/>
    </source>
</evidence>
<evidence type="ECO:0000256" key="6">
    <source>
        <dbReference type="ARBA" id="ARBA00023136"/>
    </source>
</evidence>
<dbReference type="Gene3D" id="3.30.450.20">
    <property type="entry name" value="PAS domain"/>
    <property type="match status" value="2"/>
</dbReference>
<accession>A0A4Q1AGX4</accession>
<dbReference type="CDD" id="cd11386">
    <property type="entry name" value="MCP_signal"/>
    <property type="match status" value="1"/>
</dbReference>
<feature type="domain" description="Methyl-accepting transducer" evidence="10">
    <location>
        <begin position="458"/>
        <end position="687"/>
    </location>
</feature>
<dbReference type="PROSITE" id="PS50111">
    <property type="entry name" value="CHEMOTAXIS_TRANSDUC_2"/>
    <property type="match status" value="1"/>
</dbReference>
<dbReference type="Pfam" id="PF00015">
    <property type="entry name" value="MCPsignal"/>
    <property type="match status" value="1"/>
</dbReference>
<keyword evidence="2" id="KW-1003">Cell membrane</keyword>
<organism evidence="11 12">
    <name type="scientific">Halarcobacter ebronensis</name>
    <dbReference type="NCBI Taxonomy" id="1462615"/>
    <lineage>
        <taxon>Bacteria</taxon>
        <taxon>Pseudomonadati</taxon>
        <taxon>Campylobacterota</taxon>
        <taxon>Epsilonproteobacteria</taxon>
        <taxon>Campylobacterales</taxon>
        <taxon>Arcobacteraceae</taxon>
        <taxon>Halarcobacter</taxon>
    </lineage>
</organism>
<evidence type="ECO:0000256" key="5">
    <source>
        <dbReference type="ARBA" id="ARBA00022989"/>
    </source>
</evidence>
<keyword evidence="5 9" id="KW-1133">Transmembrane helix</keyword>
<dbReference type="SMART" id="SM00283">
    <property type="entry name" value="MA"/>
    <property type="match status" value="1"/>
</dbReference>